<comment type="caution">
    <text evidence="1">The sequence shown here is derived from an EMBL/GenBank/DDBJ whole genome shotgun (WGS) entry which is preliminary data.</text>
</comment>
<protein>
    <submittedName>
        <fullName evidence="2">Hypothetical_protein</fullName>
    </submittedName>
</protein>
<evidence type="ECO:0000313" key="2">
    <source>
        <dbReference type="EMBL" id="CAL6025495.1"/>
    </source>
</evidence>
<gene>
    <name evidence="1" type="ORF">HINF_LOCUS29144</name>
    <name evidence="2" type="ORF">HINF_LOCUS30333</name>
</gene>
<dbReference type="Proteomes" id="UP001642409">
    <property type="component" value="Unassembled WGS sequence"/>
</dbReference>
<proteinExistence type="predicted"/>
<dbReference type="AlphaFoldDB" id="A0AA86U5B5"/>
<evidence type="ECO:0000313" key="1">
    <source>
        <dbReference type="EMBL" id="CAI9941499.1"/>
    </source>
</evidence>
<dbReference type="EMBL" id="CAXDID020000099">
    <property type="protein sequence ID" value="CAL6025495.1"/>
    <property type="molecule type" value="Genomic_DNA"/>
</dbReference>
<evidence type="ECO:0000313" key="3">
    <source>
        <dbReference type="Proteomes" id="UP001642409"/>
    </source>
</evidence>
<keyword evidence="3" id="KW-1185">Reference proteome</keyword>
<reference evidence="1" key="1">
    <citation type="submission" date="2023-06" db="EMBL/GenBank/DDBJ databases">
        <authorList>
            <person name="Kurt Z."/>
        </authorList>
    </citation>
    <scope>NUCLEOTIDE SEQUENCE</scope>
</reference>
<sequence length="181" mass="21081">MRNSHHAASKSSYRQAKPYFNQQYLILADQNGLLEVLQSPTFAQTTQFSNNLRFSRQVMAPQQSKKEEKEVTSKDVYLKNLNSIISWINIVKAHAQKQAEAGMDENSKQELLSTTIRSSINLYVYVNYFQNLYYFFVQKPSLLKCKQELKIESFRCSSPAQLENSIECISRTRFRLCSRQT</sequence>
<name>A0AA86U5B5_9EUKA</name>
<dbReference type="EMBL" id="CATOUU010000694">
    <property type="protein sequence ID" value="CAI9941499.1"/>
    <property type="molecule type" value="Genomic_DNA"/>
</dbReference>
<accession>A0AA86U5B5</accession>
<reference evidence="2 3" key="2">
    <citation type="submission" date="2024-07" db="EMBL/GenBank/DDBJ databases">
        <authorList>
            <person name="Akdeniz Z."/>
        </authorList>
    </citation>
    <scope>NUCLEOTIDE SEQUENCE [LARGE SCALE GENOMIC DNA]</scope>
</reference>
<organism evidence="1">
    <name type="scientific">Hexamita inflata</name>
    <dbReference type="NCBI Taxonomy" id="28002"/>
    <lineage>
        <taxon>Eukaryota</taxon>
        <taxon>Metamonada</taxon>
        <taxon>Diplomonadida</taxon>
        <taxon>Hexamitidae</taxon>
        <taxon>Hexamitinae</taxon>
        <taxon>Hexamita</taxon>
    </lineage>
</organism>